<evidence type="ECO:0000313" key="4">
    <source>
        <dbReference type="EMBL" id="NXX82430.1"/>
    </source>
</evidence>
<feature type="non-terminal residue" evidence="4">
    <location>
        <position position="81"/>
    </location>
</feature>
<accession>A0A852L0B6</accession>
<dbReference type="PROSITE" id="PS51980">
    <property type="entry name" value="OCEL"/>
    <property type="match status" value="1"/>
</dbReference>
<feature type="non-terminal residue" evidence="4">
    <location>
        <position position="1"/>
    </location>
</feature>
<dbReference type="GO" id="GO:0032968">
    <property type="term" value="P:positive regulation of transcription elongation by RNA polymerase II"/>
    <property type="evidence" value="ECO:0007669"/>
    <property type="project" value="TreeGrafter"/>
</dbReference>
<comment type="caution">
    <text evidence="4">The sequence shown here is derived from an EMBL/GenBank/DDBJ whole genome shotgun (WGS) entry which is preliminary data.</text>
</comment>
<dbReference type="Proteomes" id="UP000654395">
    <property type="component" value="Unassembled WGS sequence"/>
</dbReference>
<reference evidence="4" key="1">
    <citation type="submission" date="2020-02" db="EMBL/GenBank/DDBJ databases">
        <title>Bird 10,000 Genomes (B10K) Project - Family phase.</title>
        <authorList>
            <person name="Zhang G."/>
        </authorList>
    </citation>
    <scope>NUCLEOTIDE SEQUENCE</scope>
    <source>
        <strain evidence="4">B10K-DU-030-59</strain>
    </source>
</reference>
<gene>
    <name evidence="4" type="primary">Ell_0</name>
    <name evidence="4" type="ORF">UROIND_R15560</name>
</gene>
<evidence type="ECO:0000256" key="1">
    <source>
        <dbReference type="ARBA" id="ARBA00009171"/>
    </source>
</evidence>
<dbReference type="InterPro" id="IPR031176">
    <property type="entry name" value="ELL/occludin"/>
</dbReference>
<dbReference type="GO" id="GO:0008023">
    <property type="term" value="C:transcription elongation factor complex"/>
    <property type="evidence" value="ECO:0007669"/>
    <property type="project" value="TreeGrafter"/>
</dbReference>
<keyword evidence="5" id="KW-1185">Reference proteome</keyword>
<evidence type="ECO:0000313" key="5">
    <source>
        <dbReference type="Proteomes" id="UP000654395"/>
    </source>
</evidence>
<dbReference type="EMBL" id="WBNH01008303">
    <property type="protein sequence ID" value="NXX82430.1"/>
    <property type="molecule type" value="Genomic_DNA"/>
</dbReference>
<dbReference type="Pfam" id="PF07303">
    <property type="entry name" value="Occludin_ELL"/>
    <property type="match status" value="1"/>
</dbReference>
<dbReference type="GO" id="GO:0042795">
    <property type="term" value="P:snRNA transcription by RNA polymerase II"/>
    <property type="evidence" value="ECO:0007669"/>
    <property type="project" value="TreeGrafter"/>
</dbReference>
<dbReference type="OrthoDB" id="6284217at2759"/>
<dbReference type="AlphaFoldDB" id="A0A852L0B6"/>
<dbReference type="GO" id="GO:0000987">
    <property type="term" value="F:cis-regulatory region sequence-specific DNA binding"/>
    <property type="evidence" value="ECO:0007669"/>
    <property type="project" value="TreeGrafter"/>
</dbReference>
<protein>
    <submittedName>
        <fullName evidence="4">ELL factor</fullName>
    </submittedName>
</protein>
<dbReference type="SUPFAM" id="SSF144292">
    <property type="entry name" value="occludin/ELL-like"/>
    <property type="match status" value="1"/>
</dbReference>
<comment type="similarity">
    <text evidence="1 2">Belongs to the ELL/occludin family.</text>
</comment>
<proteinExistence type="inferred from homology"/>
<sequence>CAYFSIRKYKAIVSPEQHQSYQNDFNAEYDEYLNLHSQLESISRRFKHLEEQWKLLSPDTNEYQVKKDRTVKDVFHLSSVL</sequence>
<dbReference type="InterPro" id="IPR010844">
    <property type="entry name" value="Occludin_ELL"/>
</dbReference>
<name>A0A852L0B6_UROIN</name>
<organism evidence="4 5">
    <name type="scientific">Urocolius indicus</name>
    <name type="common">Red-faced mousebird</name>
    <name type="synonym">Colius indicus</name>
    <dbReference type="NCBI Taxonomy" id="458196"/>
    <lineage>
        <taxon>Eukaryota</taxon>
        <taxon>Metazoa</taxon>
        <taxon>Chordata</taxon>
        <taxon>Craniata</taxon>
        <taxon>Vertebrata</taxon>
        <taxon>Euteleostomi</taxon>
        <taxon>Archelosauria</taxon>
        <taxon>Archosauria</taxon>
        <taxon>Dinosauria</taxon>
        <taxon>Saurischia</taxon>
        <taxon>Theropoda</taxon>
        <taxon>Coelurosauria</taxon>
        <taxon>Aves</taxon>
        <taxon>Neognathae</taxon>
        <taxon>Neoaves</taxon>
        <taxon>Telluraves</taxon>
        <taxon>Coraciimorphae</taxon>
        <taxon>Coliiformes</taxon>
        <taxon>Coliidae</taxon>
        <taxon>Urocolius</taxon>
    </lineage>
</organism>
<feature type="domain" description="OCEL" evidence="3">
    <location>
        <begin position="3"/>
        <end position="81"/>
    </location>
</feature>
<evidence type="ECO:0000256" key="2">
    <source>
        <dbReference type="PROSITE-ProRule" id="PRU01324"/>
    </source>
</evidence>
<dbReference type="PANTHER" id="PTHR23288">
    <property type="entry name" value="OCCLUDIN AND RNA POLYMERASE II ELONGATION FACTOR ELL"/>
    <property type="match status" value="1"/>
</dbReference>
<dbReference type="PANTHER" id="PTHR23288:SF8">
    <property type="entry name" value="RNA POLYMERASE II ELONGATION FACTOR ELL2"/>
    <property type="match status" value="1"/>
</dbReference>
<evidence type="ECO:0000259" key="3">
    <source>
        <dbReference type="PROSITE" id="PS51980"/>
    </source>
</evidence>
<dbReference type="Gene3D" id="6.10.140.340">
    <property type="match status" value="1"/>
</dbReference>